<dbReference type="Proteomes" id="UP001523566">
    <property type="component" value="Unassembled WGS sequence"/>
</dbReference>
<evidence type="ECO:0008006" key="3">
    <source>
        <dbReference type="Google" id="ProtNLM"/>
    </source>
</evidence>
<sequence length="50" mass="5982">MYDGTKVQERDLMQVPSRRRNPMIADAFNRLKYMDRRGSGFKKIIGDYKK</sequence>
<dbReference type="Pfam" id="PF13749">
    <property type="entry name" value="HATPase_c_4"/>
    <property type="match status" value="1"/>
</dbReference>
<accession>A0ABT1ECD9</accession>
<protein>
    <recommendedName>
        <fullName evidence="3">ATP-dependent DNA helicase RecG C-terminal domain-containing protein</fullName>
    </recommendedName>
</protein>
<comment type="caution">
    <text evidence="1">The sequence shown here is derived from an EMBL/GenBank/DDBJ whole genome shotgun (WGS) entry which is preliminary data.</text>
</comment>
<dbReference type="EMBL" id="JAMZFW010000029">
    <property type="protein sequence ID" value="MCP1103495.1"/>
    <property type="molecule type" value="Genomic_DNA"/>
</dbReference>
<evidence type="ECO:0000313" key="1">
    <source>
        <dbReference type="EMBL" id="MCP1103495.1"/>
    </source>
</evidence>
<keyword evidence="2" id="KW-1185">Reference proteome</keyword>
<proteinExistence type="predicted"/>
<organism evidence="1 2">
    <name type="scientific">Aequitasia blattaphilus</name>
    <dbReference type="NCBI Taxonomy" id="2949332"/>
    <lineage>
        <taxon>Bacteria</taxon>
        <taxon>Bacillati</taxon>
        <taxon>Bacillota</taxon>
        <taxon>Clostridia</taxon>
        <taxon>Lachnospirales</taxon>
        <taxon>Lachnospiraceae</taxon>
        <taxon>Aequitasia</taxon>
    </lineage>
</organism>
<dbReference type="Gene3D" id="3.30.565.60">
    <property type="match status" value="1"/>
</dbReference>
<evidence type="ECO:0000313" key="2">
    <source>
        <dbReference type="Proteomes" id="UP001523566"/>
    </source>
</evidence>
<name>A0ABT1ECD9_9FIRM</name>
<gene>
    <name evidence="1" type="ORF">NK125_13905</name>
</gene>
<dbReference type="InterPro" id="IPR038475">
    <property type="entry name" value="RecG_C_sf"/>
</dbReference>
<reference evidence="1 2" key="1">
    <citation type="journal article" date="2022" name="Genome Biol. Evol.">
        <title>Host diet, physiology and behaviors set the stage for Lachnospiraceae cladogenesis.</title>
        <authorList>
            <person name="Vera-Ponce De Leon A."/>
            <person name="Schneider M."/>
            <person name="Jahnes B.C."/>
            <person name="Sadowski V."/>
            <person name="Camuy-Velez L.A."/>
            <person name="Duan J."/>
            <person name="Sabree Z.L."/>
        </authorList>
    </citation>
    <scope>NUCLEOTIDE SEQUENCE [LARGE SCALE GENOMIC DNA]</scope>
    <source>
        <strain evidence="1 2">PAL113</strain>
    </source>
</reference>